<dbReference type="OrthoDB" id="181905at2"/>
<dbReference type="InterPro" id="IPR020846">
    <property type="entry name" value="MFS_dom"/>
</dbReference>
<dbReference type="HOGENOM" id="CLU_027408_8_0_6"/>
<feature type="transmembrane region" description="Helical" evidence="5">
    <location>
        <begin position="99"/>
        <end position="120"/>
    </location>
</feature>
<dbReference type="Pfam" id="PF13347">
    <property type="entry name" value="MFS_2"/>
    <property type="match status" value="1"/>
</dbReference>
<dbReference type="KEGG" id="tao:THIAE_01135"/>
<dbReference type="InterPro" id="IPR039672">
    <property type="entry name" value="MFS_2"/>
</dbReference>
<feature type="transmembrane region" description="Helical" evidence="5">
    <location>
        <begin position="7"/>
        <end position="26"/>
    </location>
</feature>
<evidence type="ECO:0000313" key="7">
    <source>
        <dbReference type="EMBL" id="AHF00547.1"/>
    </source>
</evidence>
<feature type="transmembrane region" description="Helical" evidence="5">
    <location>
        <begin position="347"/>
        <end position="369"/>
    </location>
</feature>
<dbReference type="RefSeq" id="WP_006459534.1">
    <property type="nucleotide sequence ID" value="NZ_CP007030.1"/>
</dbReference>
<feature type="transmembrane region" description="Helical" evidence="5">
    <location>
        <begin position="281"/>
        <end position="300"/>
    </location>
</feature>
<feature type="transmembrane region" description="Helical" evidence="5">
    <location>
        <begin position="389"/>
        <end position="409"/>
    </location>
</feature>
<dbReference type="GO" id="GO:0015293">
    <property type="term" value="F:symporter activity"/>
    <property type="evidence" value="ECO:0007669"/>
    <property type="project" value="InterPro"/>
</dbReference>
<evidence type="ECO:0000313" key="8">
    <source>
        <dbReference type="Proteomes" id="UP000005380"/>
    </source>
</evidence>
<accession>W0DQ05</accession>
<evidence type="ECO:0000259" key="6">
    <source>
        <dbReference type="PROSITE" id="PS50850"/>
    </source>
</evidence>
<feature type="domain" description="Major facilitator superfamily (MFS) profile" evidence="6">
    <location>
        <begin position="217"/>
        <end position="418"/>
    </location>
</feature>
<dbReference type="GO" id="GO:0008643">
    <property type="term" value="P:carbohydrate transport"/>
    <property type="evidence" value="ECO:0007669"/>
    <property type="project" value="InterPro"/>
</dbReference>
<dbReference type="InterPro" id="IPR036259">
    <property type="entry name" value="MFS_trans_sf"/>
</dbReference>
<dbReference type="EMBL" id="CP007030">
    <property type="protein sequence ID" value="AHF00547.1"/>
    <property type="molecule type" value="Genomic_DNA"/>
</dbReference>
<feature type="transmembrane region" description="Helical" evidence="5">
    <location>
        <begin position="32"/>
        <end position="50"/>
    </location>
</feature>
<feature type="transmembrane region" description="Helical" evidence="5">
    <location>
        <begin position="306"/>
        <end position="326"/>
    </location>
</feature>
<reference evidence="7 8" key="1">
    <citation type="submission" date="2013-12" db="EMBL/GenBank/DDBJ databases">
        <authorList>
            <consortium name="DOE Joint Genome Institute"/>
            <person name="Kappler U."/>
            <person name="Huntemann M."/>
            <person name="Han J."/>
            <person name="Chen A."/>
            <person name="Kyrpides N."/>
            <person name="Mavromatis K."/>
            <person name="Markowitz V."/>
            <person name="Palaniappan K."/>
            <person name="Ivanova N."/>
            <person name="Schaumberg A."/>
            <person name="Pati A."/>
            <person name="Liolios K."/>
            <person name="Nordberg H.P."/>
            <person name="Cantor M.N."/>
            <person name="Hua S.X."/>
            <person name="Woyke T."/>
        </authorList>
    </citation>
    <scope>NUCLEOTIDE SEQUENCE [LARGE SCALE GENOMIC DNA]</scope>
    <source>
        <strain evidence="8">AL2</strain>
    </source>
</reference>
<name>W0DQ05_9GAMM</name>
<dbReference type="PANTHER" id="PTHR11328">
    <property type="entry name" value="MAJOR FACILITATOR SUPERFAMILY DOMAIN-CONTAINING PROTEIN"/>
    <property type="match status" value="1"/>
</dbReference>
<dbReference type="PROSITE" id="PS50850">
    <property type="entry name" value="MFS"/>
    <property type="match status" value="1"/>
</dbReference>
<dbReference type="FunCoup" id="W0DQ05">
    <property type="interactions" value="226"/>
</dbReference>
<dbReference type="Proteomes" id="UP000005380">
    <property type="component" value="Chromosome"/>
</dbReference>
<dbReference type="AlphaFoldDB" id="W0DQ05"/>
<dbReference type="PANTHER" id="PTHR11328:SF24">
    <property type="entry name" value="MAJOR FACILITATOR SUPERFAMILY (MFS) PROFILE DOMAIN-CONTAINING PROTEIN"/>
    <property type="match status" value="1"/>
</dbReference>
<feature type="transmembrane region" description="Helical" evidence="5">
    <location>
        <begin position="71"/>
        <end position="93"/>
    </location>
</feature>
<feature type="transmembrane region" description="Helical" evidence="5">
    <location>
        <begin position="225"/>
        <end position="247"/>
    </location>
</feature>
<evidence type="ECO:0000256" key="5">
    <source>
        <dbReference type="SAM" id="Phobius"/>
    </source>
</evidence>
<evidence type="ECO:0000256" key="2">
    <source>
        <dbReference type="ARBA" id="ARBA00022692"/>
    </source>
</evidence>
<keyword evidence="4 5" id="KW-0472">Membrane</keyword>
<keyword evidence="3 5" id="KW-1133">Transmembrane helix</keyword>
<dbReference type="eggNOG" id="COG2211">
    <property type="taxonomic scope" value="Bacteria"/>
</dbReference>
<keyword evidence="8" id="KW-1185">Reference proteome</keyword>
<feature type="transmembrane region" description="Helical" evidence="5">
    <location>
        <begin position="168"/>
        <end position="186"/>
    </location>
</feature>
<dbReference type="STRING" id="717772.THIAE_01135"/>
<comment type="similarity">
    <text evidence="1">Belongs to the sodium:galactoside symporter (TC 2.A.2) family.</text>
</comment>
<evidence type="ECO:0000256" key="3">
    <source>
        <dbReference type="ARBA" id="ARBA00022989"/>
    </source>
</evidence>
<organism evidence="7 8">
    <name type="scientific">Thiomicrospira aerophila AL3</name>
    <dbReference type="NCBI Taxonomy" id="717772"/>
    <lineage>
        <taxon>Bacteria</taxon>
        <taxon>Pseudomonadati</taxon>
        <taxon>Pseudomonadota</taxon>
        <taxon>Gammaproteobacteria</taxon>
        <taxon>Thiotrichales</taxon>
        <taxon>Piscirickettsiaceae</taxon>
        <taxon>Thiomicrospira</taxon>
    </lineage>
</organism>
<dbReference type="Gene3D" id="1.20.1250.20">
    <property type="entry name" value="MFS general substrate transporter like domains"/>
    <property type="match status" value="2"/>
</dbReference>
<feature type="transmembrane region" description="Helical" evidence="5">
    <location>
        <begin position="253"/>
        <end position="274"/>
    </location>
</feature>
<keyword evidence="2 5" id="KW-0812">Transmembrane</keyword>
<protein>
    <submittedName>
        <fullName evidence="7">MFS transporter</fullName>
    </submittedName>
</protein>
<evidence type="ECO:0000256" key="1">
    <source>
        <dbReference type="ARBA" id="ARBA00009617"/>
    </source>
</evidence>
<dbReference type="GO" id="GO:0005886">
    <property type="term" value="C:plasma membrane"/>
    <property type="evidence" value="ECO:0007669"/>
    <property type="project" value="TreeGrafter"/>
</dbReference>
<proteinExistence type="inferred from homology"/>
<dbReference type="SUPFAM" id="SSF103473">
    <property type="entry name" value="MFS general substrate transporter"/>
    <property type="match status" value="1"/>
</dbReference>
<sequence>MGLQPLWYGLPAWPLAMLGIPLYVYLPAYYHELGVGLAAIGIALLLARFTDVLTDPLLGWLRDHLSPRGHYLMIGVGWALLLVSLWHLLLPVAPTALNLLGWSLLLYFAWTLIMIPYQALSAEVTADLHHKTSFTSVREAFAIIGVVSVLSLPVVLDVSPTSRALFEVLYPLVAFGLTLFLGLMLWRLKRPELVALDAGTPKSSLWQKANYIWQDAASRRLLPAYFLNSLANALPATLFILFVQGYLDLEPQTGVLLLAFFIAGVLGLPAWVWLAKRIGKYQAWQVSIVLACLSFVWVFALEPGNFVGFLIISFISGLSLGADVALPSSIQADVAQDLSKQQGPMSGVLFGIWGMLTKLALALAVGLSLPLIDWAGWEQQTAESMTMILWLYAGLPIMIKLMVLAYLFYTRHQEPRKV</sequence>
<gene>
    <name evidence="7" type="ORF">THIAE_01135</name>
</gene>
<evidence type="ECO:0000256" key="4">
    <source>
        <dbReference type="ARBA" id="ARBA00023136"/>
    </source>
</evidence>
<dbReference type="InParanoid" id="W0DQ05"/>